<keyword evidence="1" id="KW-1133">Transmembrane helix</keyword>
<dbReference type="Proteomes" id="UP000822688">
    <property type="component" value="Chromosome V"/>
</dbReference>
<keyword evidence="1" id="KW-0472">Membrane</keyword>
<proteinExistence type="predicted"/>
<name>A0A8T0HWS8_CERPU</name>
<organism evidence="2 3">
    <name type="scientific">Ceratodon purpureus</name>
    <name type="common">Fire moss</name>
    <name type="synonym">Dicranum purpureum</name>
    <dbReference type="NCBI Taxonomy" id="3225"/>
    <lineage>
        <taxon>Eukaryota</taxon>
        <taxon>Viridiplantae</taxon>
        <taxon>Streptophyta</taxon>
        <taxon>Embryophyta</taxon>
        <taxon>Bryophyta</taxon>
        <taxon>Bryophytina</taxon>
        <taxon>Bryopsida</taxon>
        <taxon>Dicranidae</taxon>
        <taxon>Pseudoditrichales</taxon>
        <taxon>Ditrichaceae</taxon>
        <taxon>Ceratodon</taxon>
    </lineage>
</organism>
<evidence type="ECO:0000256" key="1">
    <source>
        <dbReference type="SAM" id="Phobius"/>
    </source>
</evidence>
<accession>A0A8T0HWS8</accession>
<evidence type="ECO:0000313" key="2">
    <source>
        <dbReference type="EMBL" id="KAG0575316.1"/>
    </source>
</evidence>
<dbReference type="AlphaFoldDB" id="A0A8T0HWS8"/>
<evidence type="ECO:0000313" key="3">
    <source>
        <dbReference type="Proteomes" id="UP000822688"/>
    </source>
</evidence>
<dbReference type="EMBL" id="CM026426">
    <property type="protein sequence ID" value="KAG0575316.1"/>
    <property type="molecule type" value="Genomic_DNA"/>
</dbReference>
<keyword evidence="1" id="KW-0812">Transmembrane</keyword>
<protein>
    <submittedName>
        <fullName evidence="2">Uncharacterized protein</fullName>
    </submittedName>
</protein>
<reference evidence="2" key="1">
    <citation type="submission" date="2020-06" db="EMBL/GenBank/DDBJ databases">
        <title>WGS assembly of Ceratodon purpureus strain R40.</title>
        <authorList>
            <person name="Carey S.B."/>
            <person name="Jenkins J."/>
            <person name="Shu S."/>
            <person name="Lovell J.T."/>
            <person name="Sreedasyam A."/>
            <person name="Maumus F."/>
            <person name="Tiley G.P."/>
            <person name="Fernandez-Pozo N."/>
            <person name="Barry K."/>
            <person name="Chen C."/>
            <person name="Wang M."/>
            <person name="Lipzen A."/>
            <person name="Daum C."/>
            <person name="Saski C.A."/>
            <person name="Payton A.C."/>
            <person name="Mcbreen J.C."/>
            <person name="Conrad R.E."/>
            <person name="Kollar L.M."/>
            <person name="Olsson S."/>
            <person name="Huttunen S."/>
            <person name="Landis J.B."/>
            <person name="Wickett N.J."/>
            <person name="Johnson M.G."/>
            <person name="Rensing S.A."/>
            <person name="Grimwood J."/>
            <person name="Schmutz J."/>
            <person name="Mcdaniel S.F."/>
        </authorList>
    </citation>
    <scope>NUCLEOTIDE SEQUENCE</scope>
    <source>
        <strain evidence="2">R40</strain>
    </source>
</reference>
<sequence length="99" mass="11947">MSSRARKARFWSHRFMRMVSRVLVCVLFMFWSYFGVRSAVSLCAMSCVSLWISTRAREARFWSDCLMWMVFRVLIHFVVSFLLYVESLMLLGCICWHWK</sequence>
<feature type="transmembrane region" description="Helical" evidence="1">
    <location>
        <begin position="67"/>
        <end position="96"/>
    </location>
</feature>
<comment type="caution">
    <text evidence="2">The sequence shown here is derived from an EMBL/GenBank/DDBJ whole genome shotgun (WGS) entry which is preliminary data.</text>
</comment>
<gene>
    <name evidence="2" type="ORF">KC19_VG336100</name>
</gene>
<keyword evidence="3" id="KW-1185">Reference proteome</keyword>